<dbReference type="EMBL" id="JAKJPO010000003">
    <property type="protein sequence ID" value="MCF7221547.1"/>
    <property type="molecule type" value="Genomic_DNA"/>
</dbReference>
<reference evidence="3" key="2">
    <citation type="submission" date="2022-01" db="EMBL/GenBank/DDBJ databases">
        <title>Lysobacter chinensis sp. nov., a bacterium isolated from cow dung compost.</title>
        <authorList>
            <person name="Zhou L.Y."/>
        </authorList>
    </citation>
    <scope>NUCLEOTIDE SEQUENCE [LARGE SCALE GENOMIC DNA]</scope>
    <source>
        <strain evidence="3">TLK-CK17</strain>
    </source>
</reference>
<reference evidence="2 3" key="3">
    <citation type="submission" date="2022-01" db="EMBL/GenBank/DDBJ databases">
        <authorList>
            <person name="Zhou L.Y."/>
        </authorList>
    </citation>
    <scope>NUCLEOTIDE SEQUENCE [LARGE SCALE GENOMIC DNA]</scope>
    <source>
        <strain evidence="2 3">TLK-CK17</strain>
    </source>
</reference>
<accession>A0ABS9HT74</accession>
<feature type="transmembrane region" description="Helical" evidence="1">
    <location>
        <begin position="17"/>
        <end position="39"/>
    </location>
</feature>
<reference evidence="2 3" key="1">
    <citation type="submission" date="2022-01" db="EMBL/GenBank/DDBJ databases">
        <title>Lysobacter chinensis sp. nov., a bacterium isolated from cow dung compost.</title>
        <authorList>
            <person name="Liu Y."/>
        </authorList>
    </citation>
    <scope>NUCLEOTIDE SEQUENCE [LARGE SCALE GENOMIC DNA]</scope>
    <source>
        <strain evidence="2 3">TLK-CK17</strain>
    </source>
</reference>
<keyword evidence="3" id="KW-1185">Reference proteome</keyword>
<keyword evidence="1" id="KW-0812">Transmembrane</keyword>
<evidence type="ECO:0000313" key="2">
    <source>
        <dbReference type="EMBL" id="MCF7221547.1"/>
    </source>
</evidence>
<feature type="transmembrane region" description="Helical" evidence="1">
    <location>
        <begin position="51"/>
        <end position="71"/>
    </location>
</feature>
<evidence type="ECO:0000313" key="3">
    <source>
        <dbReference type="Proteomes" id="UP001430796"/>
    </source>
</evidence>
<dbReference type="RefSeq" id="WP_237053974.1">
    <property type="nucleotide sequence ID" value="NZ_JAKJPO010000003.1"/>
</dbReference>
<gene>
    <name evidence="2" type="ORF">L3V18_07055</name>
</gene>
<dbReference type="Proteomes" id="UP001430796">
    <property type="component" value="Unassembled WGS sequence"/>
</dbReference>
<protein>
    <submittedName>
        <fullName evidence="2">Uncharacterized protein</fullName>
    </submittedName>
</protein>
<keyword evidence="1" id="KW-1133">Transmembrane helix</keyword>
<keyword evidence="1" id="KW-0472">Membrane</keyword>
<sequence>MPVGEIVGEVLGGVLRVIGRCLVEIFFELLVKGVGYALVKAFRPRSDPEEAVCAVVGLAFWVAAIATAVFVHGRFFAT</sequence>
<comment type="caution">
    <text evidence="2">The sequence shown here is derived from an EMBL/GenBank/DDBJ whole genome shotgun (WGS) entry which is preliminary data.</text>
</comment>
<proteinExistence type="predicted"/>
<organism evidence="2 3">
    <name type="scientific">Marilutibacter chinensis</name>
    <dbReference type="NCBI Taxonomy" id="2912247"/>
    <lineage>
        <taxon>Bacteria</taxon>
        <taxon>Pseudomonadati</taxon>
        <taxon>Pseudomonadota</taxon>
        <taxon>Gammaproteobacteria</taxon>
        <taxon>Lysobacterales</taxon>
        <taxon>Lysobacteraceae</taxon>
        <taxon>Marilutibacter</taxon>
    </lineage>
</organism>
<name>A0ABS9HT74_9GAMM</name>
<evidence type="ECO:0000256" key="1">
    <source>
        <dbReference type="SAM" id="Phobius"/>
    </source>
</evidence>